<evidence type="ECO:0000256" key="2">
    <source>
        <dbReference type="ARBA" id="ARBA00022630"/>
    </source>
</evidence>
<dbReference type="GO" id="GO:0004499">
    <property type="term" value="F:N,N-dimethylaniline monooxygenase activity"/>
    <property type="evidence" value="ECO:0007669"/>
    <property type="project" value="InterPro"/>
</dbReference>
<dbReference type="PIRSF" id="PIRSF000332">
    <property type="entry name" value="FMO"/>
    <property type="match status" value="1"/>
</dbReference>
<evidence type="ECO:0000313" key="6">
    <source>
        <dbReference type="EMBL" id="KAF3045965.1"/>
    </source>
</evidence>
<keyword evidence="2" id="KW-0285">Flavoprotein</keyword>
<keyword evidence="3" id="KW-0274">FAD</keyword>
<dbReference type="PANTHER" id="PTHR23023">
    <property type="entry name" value="DIMETHYLANILINE MONOOXYGENASE"/>
    <property type="match status" value="1"/>
</dbReference>
<evidence type="ECO:0000256" key="3">
    <source>
        <dbReference type="ARBA" id="ARBA00022827"/>
    </source>
</evidence>
<dbReference type="Proteomes" id="UP000758155">
    <property type="component" value="Unassembled WGS sequence"/>
</dbReference>
<dbReference type="PRINTS" id="PR00419">
    <property type="entry name" value="ADXRDTASE"/>
</dbReference>
<dbReference type="InterPro" id="IPR020946">
    <property type="entry name" value="Flavin_mOase-like"/>
</dbReference>
<dbReference type="GO" id="GO:0050660">
    <property type="term" value="F:flavin adenine dinucleotide binding"/>
    <property type="evidence" value="ECO:0007669"/>
    <property type="project" value="InterPro"/>
</dbReference>
<keyword evidence="5" id="KW-0560">Oxidoreductase</keyword>
<gene>
    <name evidence="6" type="ORF">E8E12_009293</name>
</gene>
<keyword evidence="7" id="KW-1185">Reference proteome</keyword>
<dbReference type="InterPro" id="IPR000960">
    <property type="entry name" value="Flavin_mOase"/>
</dbReference>
<keyword evidence="4" id="KW-0521">NADP</keyword>
<accession>A0A9P5C455</accession>
<dbReference type="Pfam" id="PF00743">
    <property type="entry name" value="FMO-like"/>
    <property type="match status" value="1"/>
</dbReference>
<evidence type="ECO:0000256" key="1">
    <source>
        <dbReference type="ARBA" id="ARBA00009183"/>
    </source>
</evidence>
<evidence type="ECO:0000256" key="5">
    <source>
        <dbReference type="ARBA" id="ARBA00023002"/>
    </source>
</evidence>
<evidence type="ECO:0000256" key="4">
    <source>
        <dbReference type="ARBA" id="ARBA00022857"/>
    </source>
</evidence>
<dbReference type="Gene3D" id="3.50.50.60">
    <property type="entry name" value="FAD/NAD(P)-binding domain"/>
    <property type="match status" value="2"/>
</dbReference>
<dbReference type="InterPro" id="IPR036188">
    <property type="entry name" value="FAD/NAD-bd_sf"/>
</dbReference>
<dbReference type="SUPFAM" id="SSF51905">
    <property type="entry name" value="FAD/NAD(P)-binding domain"/>
    <property type="match status" value="2"/>
</dbReference>
<proteinExistence type="inferred from homology"/>
<reference evidence="6" key="1">
    <citation type="submission" date="2019-04" db="EMBL/GenBank/DDBJ databases">
        <title>Sequencing of skin fungus with MAO and IRED activity.</title>
        <authorList>
            <person name="Marsaioli A.J."/>
            <person name="Bonatto J.M.C."/>
            <person name="Reis Junior O."/>
        </authorList>
    </citation>
    <scope>NUCLEOTIDE SEQUENCE</scope>
    <source>
        <strain evidence="6">28M1</strain>
    </source>
</reference>
<dbReference type="Pfam" id="PF13450">
    <property type="entry name" value="NAD_binding_8"/>
    <property type="match status" value="1"/>
</dbReference>
<dbReference type="InterPro" id="IPR050346">
    <property type="entry name" value="FMO-like"/>
</dbReference>
<organism evidence="6 7">
    <name type="scientific">Didymella heteroderae</name>
    <dbReference type="NCBI Taxonomy" id="1769908"/>
    <lineage>
        <taxon>Eukaryota</taxon>
        <taxon>Fungi</taxon>
        <taxon>Dikarya</taxon>
        <taxon>Ascomycota</taxon>
        <taxon>Pezizomycotina</taxon>
        <taxon>Dothideomycetes</taxon>
        <taxon>Pleosporomycetidae</taxon>
        <taxon>Pleosporales</taxon>
        <taxon>Pleosporineae</taxon>
        <taxon>Didymellaceae</taxon>
        <taxon>Didymella</taxon>
    </lineage>
</organism>
<comment type="caution">
    <text evidence="6">The sequence shown here is derived from an EMBL/GenBank/DDBJ whole genome shotgun (WGS) entry which is preliminary data.</text>
</comment>
<dbReference type="AlphaFoldDB" id="A0A9P5C455"/>
<protein>
    <submittedName>
        <fullName evidence="6">Uncharacterized protein</fullName>
    </submittedName>
</protein>
<evidence type="ECO:0000313" key="7">
    <source>
        <dbReference type="Proteomes" id="UP000758155"/>
    </source>
</evidence>
<dbReference type="EMBL" id="SWKV01000005">
    <property type="protein sequence ID" value="KAF3045965.1"/>
    <property type="molecule type" value="Genomic_DNA"/>
</dbReference>
<dbReference type="GO" id="GO:0050661">
    <property type="term" value="F:NADP binding"/>
    <property type="evidence" value="ECO:0007669"/>
    <property type="project" value="InterPro"/>
</dbReference>
<sequence>MAYSSKSVAVIGAGISGVVTAAHLKNEGLDVTVFERSSAAGGIWFYDERKPLEPAYSSVAPSEAGSSYTKENVEDLEVEKLLHAPPGPCYIGLKNNVATRLLETTLNKFPPGTEDFVSHSVLKDYIQDTAAKTAVDTITQYNTDVRNVTKKGSKWAVQTSKLRSHDDGTDSFQTSTSDFDAVVVASGHYHAARVPNIPGLADWKRLYPHRVQHSKGYRSPSEFHGKNFLLIGGSVSSTDIARELGPIADTIYQSHRNGAFDLSASLLPENGIRVDEVISFELPSSTTARTLSPEDPIPLTATLKSGQKLCAIHHVILCTGYHLTLPFLPQYHSDSTPVDRASADVLVTDGTMFHNLHKDMFYIPDPTLCFVGVPFFTATFTLFEFQAMVVAKVLSGLAELPSGAAMREEYLGRIATKGYGKAFHSLRDREEEYVGELLEWVNEDLKKQGRRALEGHSKQWKEARAEQVQRIKALFAAPRGPERRIEITCQGLGAVDVHTGNERGPEPMLVRAAA</sequence>
<comment type="similarity">
    <text evidence="1">Belongs to the FMO family.</text>
</comment>
<name>A0A9P5C455_9PLEO</name>
<dbReference type="OrthoDB" id="66881at2759"/>